<accession>A0A081NCQ1</accession>
<dbReference type="EMBL" id="JOKH01000006">
    <property type="protein sequence ID" value="KEQ16224.1"/>
    <property type="molecule type" value="Genomic_DNA"/>
</dbReference>
<reference evidence="1 2" key="1">
    <citation type="submission" date="2014-06" db="EMBL/GenBank/DDBJ databases">
        <title>Whole Genome Sequences of Three Symbiotic Endozoicomonas Bacteria.</title>
        <authorList>
            <person name="Neave M.J."/>
            <person name="Apprill A."/>
            <person name="Voolstra C.R."/>
        </authorList>
    </citation>
    <scope>NUCLEOTIDE SEQUENCE [LARGE SCALE GENOMIC DNA]</scope>
    <source>
        <strain evidence="1 2">DSM 25634</strain>
    </source>
</reference>
<protein>
    <submittedName>
        <fullName evidence="1">Uncharacterized protein</fullName>
    </submittedName>
</protein>
<gene>
    <name evidence="1" type="ORF">GZ78_23655</name>
</gene>
<evidence type="ECO:0000313" key="2">
    <source>
        <dbReference type="Proteomes" id="UP000028073"/>
    </source>
</evidence>
<keyword evidence="2" id="KW-1185">Reference proteome</keyword>
<evidence type="ECO:0000313" key="1">
    <source>
        <dbReference type="EMBL" id="KEQ16224.1"/>
    </source>
</evidence>
<name>A0A081NCQ1_9GAMM</name>
<comment type="caution">
    <text evidence="1">The sequence shown here is derived from an EMBL/GenBank/DDBJ whole genome shotgun (WGS) entry which is preliminary data.</text>
</comment>
<dbReference type="Proteomes" id="UP000028073">
    <property type="component" value="Unassembled WGS sequence"/>
</dbReference>
<organism evidence="1 2">
    <name type="scientific">Endozoicomonas numazuensis</name>
    <dbReference type="NCBI Taxonomy" id="1137799"/>
    <lineage>
        <taxon>Bacteria</taxon>
        <taxon>Pseudomonadati</taxon>
        <taxon>Pseudomonadota</taxon>
        <taxon>Gammaproteobacteria</taxon>
        <taxon>Oceanospirillales</taxon>
        <taxon>Endozoicomonadaceae</taxon>
        <taxon>Endozoicomonas</taxon>
    </lineage>
</organism>
<proteinExistence type="predicted"/>
<dbReference type="AlphaFoldDB" id="A0A081NCQ1"/>
<sequence>MGEVHVKDEYADWLGRKILDHFSFRGLENLSVNSSLAKAMLLPARIVRETSVALYSQLHNRPKISTISIAWEDGHPIPPEEDLDAPIINIHLESGASDIVTTAAWNYSLMVKVNLITLPLLLHSKFMRSSKFCSLIKIALLESYLLMEPLCYGLLSLHRGSRKAYLDSGVDLETDHPILFPNQYYLLNYRNRLMSDNIIRALKFHRERKTMLVIVGMAHVTSLEKRLKRDYNFRSTPFSNSQ</sequence>